<proteinExistence type="predicted"/>
<reference evidence="5 6" key="1">
    <citation type="submission" date="2023-08" db="EMBL/GenBank/DDBJ databases">
        <title>Rhodoferax potami sp. nov. and Rhodoferax mekongensis sp. nov., isolated from the Mekong River in Thailand.</title>
        <authorList>
            <person name="Kitikhun S."/>
            <person name="Charoenyingcharoen P."/>
            <person name="Siriarchawattana P."/>
            <person name="Likhitrattanapisal S."/>
            <person name="Nilsakha T."/>
            <person name="Chanpet A."/>
            <person name="Rattanawaree P."/>
            <person name="Ingsriswang S."/>
        </authorList>
    </citation>
    <scope>NUCLEOTIDE SEQUENCE [LARGE SCALE GENOMIC DNA]</scope>
    <source>
        <strain evidence="5 6">TBRC 17307</strain>
    </source>
</reference>
<comment type="subcellular location">
    <subcellularLocation>
        <location evidence="1">Cell outer membrane</location>
    </subcellularLocation>
</comment>
<evidence type="ECO:0000256" key="2">
    <source>
        <dbReference type="ARBA" id="ARBA00022729"/>
    </source>
</evidence>
<evidence type="ECO:0000256" key="1">
    <source>
        <dbReference type="ARBA" id="ARBA00004442"/>
    </source>
</evidence>
<dbReference type="RefSeq" id="WP_313867089.1">
    <property type="nucleotide sequence ID" value="NZ_CP132507.1"/>
</dbReference>
<protein>
    <submittedName>
        <fullName evidence="5">Outer membrane beta-barrel protein</fullName>
    </submittedName>
</protein>
<keyword evidence="6" id="KW-1185">Reference proteome</keyword>
<dbReference type="Proteomes" id="UP001302257">
    <property type="component" value="Chromosome"/>
</dbReference>
<dbReference type="EMBL" id="CP132507">
    <property type="protein sequence ID" value="WNO04237.1"/>
    <property type="molecule type" value="Genomic_DNA"/>
</dbReference>
<gene>
    <name evidence="5" type="ORF">RAN89_15195</name>
</gene>
<evidence type="ECO:0000256" key="3">
    <source>
        <dbReference type="SAM" id="SignalP"/>
    </source>
</evidence>
<dbReference type="InterPro" id="IPR027385">
    <property type="entry name" value="Beta-barrel_OMP"/>
</dbReference>
<sequence length="210" mass="21899">MKHTSLAIAAATLLAGAGTAFAQTAQQNFVGPAIGLTVSSVQNKVDYESTIASINGQSTQVNDTEASLIASYGFAMSQNWVGTFGIAYSVKSSDAGSVNYTAGTAQSFSGKFKDHLALSFAPGYRVGANTLVYGKLAYHQLKSEFTDTASSGGSNTHSGTGIGFGVAFAVTPKVELRTEYEVVNYSSEKTQLTTGKPEISGLTLGLLYKF</sequence>
<feature type="domain" description="Outer membrane protein beta-barrel" evidence="4">
    <location>
        <begin position="12"/>
        <end position="210"/>
    </location>
</feature>
<feature type="chain" id="PRO_5045662963" evidence="3">
    <location>
        <begin position="23"/>
        <end position="210"/>
    </location>
</feature>
<evidence type="ECO:0000313" key="6">
    <source>
        <dbReference type="Proteomes" id="UP001302257"/>
    </source>
</evidence>
<keyword evidence="2 3" id="KW-0732">Signal</keyword>
<accession>A0ABZ0AX77</accession>
<evidence type="ECO:0000259" key="4">
    <source>
        <dbReference type="Pfam" id="PF13505"/>
    </source>
</evidence>
<dbReference type="Pfam" id="PF13505">
    <property type="entry name" value="OMP_b-brl"/>
    <property type="match status" value="1"/>
</dbReference>
<name>A0ABZ0AX77_9BURK</name>
<feature type="signal peptide" evidence="3">
    <location>
        <begin position="1"/>
        <end position="22"/>
    </location>
</feature>
<organism evidence="5 6">
    <name type="scientific">Rhodoferax mekongensis</name>
    <dbReference type="NCBI Taxonomy" id="3068341"/>
    <lineage>
        <taxon>Bacteria</taxon>
        <taxon>Pseudomonadati</taxon>
        <taxon>Pseudomonadota</taxon>
        <taxon>Betaproteobacteria</taxon>
        <taxon>Burkholderiales</taxon>
        <taxon>Comamonadaceae</taxon>
        <taxon>Rhodoferax</taxon>
    </lineage>
</organism>
<evidence type="ECO:0000313" key="5">
    <source>
        <dbReference type="EMBL" id="WNO04237.1"/>
    </source>
</evidence>
<dbReference type="Gene3D" id="2.40.160.20">
    <property type="match status" value="1"/>
</dbReference>
<dbReference type="InterPro" id="IPR011250">
    <property type="entry name" value="OMP/PagP_B-barrel"/>
</dbReference>
<dbReference type="SUPFAM" id="SSF56925">
    <property type="entry name" value="OMPA-like"/>
    <property type="match status" value="1"/>
</dbReference>